<dbReference type="Pfam" id="PF13426">
    <property type="entry name" value="PAS_9"/>
    <property type="match status" value="1"/>
</dbReference>
<dbReference type="NCBIfam" id="TIGR00229">
    <property type="entry name" value="sensory_box"/>
    <property type="match status" value="1"/>
</dbReference>
<dbReference type="RefSeq" id="WP_290334437.1">
    <property type="nucleotide sequence ID" value="NZ_JAUFPU010000019.1"/>
</dbReference>
<dbReference type="InterPro" id="IPR000160">
    <property type="entry name" value="GGDEF_dom"/>
</dbReference>
<dbReference type="SMART" id="SM00065">
    <property type="entry name" value="GAF"/>
    <property type="match status" value="1"/>
</dbReference>
<evidence type="ECO:0000313" key="6">
    <source>
        <dbReference type="Proteomes" id="UP001180081"/>
    </source>
</evidence>
<reference evidence="5" key="1">
    <citation type="journal article" date="2014" name="Int. J. Syst. Evol. Microbiol.">
        <title>Complete genome of a new Firmicutes species belonging to the dominant human colonic microbiota ('Ruminococcus bicirculans') reveals two chromosomes and a selective capacity to utilize plant glucans.</title>
        <authorList>
            <consortium name="NISC Comparative Sequencing Program"/>
            <person name="Wegmann U."/>
            <person name="Louis P."/>
            <person name="Goesmann A."/>
            <person name="Henrissat B."/>
            <person name="Duncan S.H."/>
            <person name="Flint H.J."/>
        </authorList>
    </citation>
    <scope>NUCLEOTIDE SEQUENCE</scope>
    <source>
        <strain evidence="5">CECT 7703</strain>
    </source>
</reference>
<dbReference type="PANTHER" id="PTHR44757">
    <property type="entry name" value="DIGUANYLATE CYCLASE DGCP"/>
    <property type="match status" value="1"/>
</dbReference>
<sequence length="811" mass="90499">MSLRTLLQRIPPSLYYVLIAAAWIAFSDRLLHALVSSPTLIATLQTFKGWFFVLLTGAALHWLIQRSRASNRLAHHRIQALAGFYQAVSKVGDAAMRAEHSEPLYQAVCEAVVSNPGIRVTAVTRIDPDKKLLQSCYSLGEATAIYAEPLSLDPASSRAAPVSLRAIQSGKPFICNDIDKDYAFALQRELYRDHQLNAFAAFPLFEEGRIVGTLTVASQHVGYFDAELVEVITRLADAVSFGLGHLRRLRRLRLMDRLIERANDGVIVTDPTGVIRAVNPRFCEITGYTVDEILGQTPRVLQSGRQSAQFYRDMWQRLTQHGHWRGEIWNRRRNGEIYPEWLTISSVKNEHGETENYLAVFSDLSERIEAEQRIRELTAVDTLTGVLNAEVFRARLAEFLRDTRQQKQRALVAVLNLNRLRVINQVYGREKGDRILSEIGERLRALQLSNSLMGRLGGDEFGIAVGGLHTLEDVMRIARRIGGCFNALFVLDADTLLIRPSIGAACFPEHGEDTVNILAHATAAMQRCKREALDTVRLYTPDLSHEVNAPFELEQDLRRAIDNGELWLSFQPQVDIRDGRPIGMETLLRWNHPSLGPISPAKFIPVAEESGLILPIGEWILFEACRQAALWNQGRAQPLRVAVNVSAVQFQRQNWPRLVEKALVASGLDPACLELEVTESVVMQHIDAVAMRLRALKALGVQLAIDDFGTGYSSLAYLKRLPIDRLKIDQSFVRGLPGDAGDTAITRAIVGLAASLGFQTIAEGVETLEQATVLSRMGCPEAQGWHYAKAMPAKDFSAWLEKQDQRIATSN</sequence>
<evidence type="ECO:0000259" key="2">
    <source>
        <dbReference type="PROSITE" id="PS50113"/>
    </source>
</evidence>
<dbReference type="SUPFAM" id="SSF55781">
    <property type="entry name" value="GAF domain-like"/>
    <property type="match status" value="1"/>
</dbReference>
<dbReference type="InterPro" id="IPR029016">
    <property type="entry name" value="GAF-like_dom_sf"/>
</dbReference>
<dbReference type="PROSITE" id="PS50112">
    <property type="entry name" value="PAS"/>
    <property type="match status" value="1"/>
</dbReference>
<dbReference type="Gene3D" id="3.30.70.270">
    <property type="match status" value="1"/>
</dbReference>
<dbReference type="InterPro" id="IPR029787">
    <property type="entry name" value="Nucleotide_cyclase"/>
</dbReference>
<keyword evidence="6" id="KW-1185">Reference proteome</keyword>
<dbReference type="Gene3D" id="3.30.450.20">
    <property type="entry name" value="PAS domain"/>
    <property type="match status" value="1"/>
</dbReference>
<protein>
    <submittedName>
        <fullName evidence="5">EAL domain-containing protein</fullName>
    </submittedName>
</protein>
<dbReference type="SMART" id="SM00267">
    <property type="entry name" value="GGDEF"/>
    <property type="match status" value="1"/>
</dbReference>
<organism evidence="5 6">
    <name type="scientific">Chitinimonas viridis</name>
    <dbReference type="NCBI Taxonomy" id="664880"/>
    <lineage>
        <taxon>Bacteria</taxon>
        <taxon>Pseudomonadati</taxon>
        <taxon>Pseudomonadota</taxon>
        <taxon>Betaproteobacteria</taxon>
        <taxon>Neisseriales</taxon>
        <taxon>Chitinibacteraceae</taxon>
        <taxon>Chitinimonas</taxon>
    </lineage>
</organism>
<dbReference type="Gene3D" id="3.30.450.40">
    <property type="match status" value="1"/>
</dbReference>
<feature type="domain" description="EAL" evidence="3">
    <location>
        <begin position="550"/>
        <end position="804"/>
    </location>
</feature>
<dbReference type="InterPro" id="IPR035965">
    <property type="entry name" value="PAS-like_dom_sf"/>
</dbReference>
<dbReference type="SMART" id="SM00086">
    <property type="entry name" value="PAC"/>
    <property type="match status" value="1"/>
</dbReference>
<dbReference type="SUPFAM" id="SSF141868">
    <property type="entry name" value="EAL domain-like"/>
    <property type="match status" value="1"/>
</dbReference>
<dbReference type="Pfam" id="PF13185">
    <property type="entry name" value="GAF_2"/>
    <property type="match status" value="1"/>
</dbReference>
<evidence type="ECO:0000259" key="1">
    <source>
        <dbReference type="PROSITE" id="PS50112"/>
    </source>
</evidence>
<dbReference type="NCBIfam" id="TIGR00254">
    <property type="entry name" value="GGDEF"/>
    <property type="match status" value="1"/>
</dbReference>
<dbReference type="PROSITE" id="PS50887">
    <property type="entry name" value="GGDEF"/>
    <property type="match status" value="1"/>
</dbReference>
<dbReference type="PANTHER" id="PTHR44757:SF2">
    <property type="entry name" value="BIOFILM ARCHITECTURE MAINTENANCE PROTEIN MBAA"/>
    <property type="match status" value="1"/>
</dbReference>
<dbReference type="InterPro" id="IPR052155">
    <property type="entry name" value="Biofilm_reg_signaling"/>
</dbReference>
<feature type="domain" description="PAS" evidence="1">
    <location>
        <begin position="251"/>
        <end position="297"/>
    </location>
</feature>
<dbReference type="CDD" id="cd00130">
    <property type="entry name" value="PAS"/>
    <property type="match status" value="1"/>
</dbReference>
<comment type="caution">
    <text evidence="5">The sequence shown here is derived from an EMBL/GenBank/DDBJ whole genome shotgun (WGS) entry which is preliminary data.</text>
</comment>
<dbReference type="EMBL" id="JAUFPU010000019">
    <property type="protein sequence ID" value="MDN3579119.1"/>
    <property type="molecule type" value="Genomic_DNA"/>
</dbReference>
<dbReference type="SUPFAM" id="SSF55785">
    <property type="entry name" value="PYP-like sensor domain (PAS domain)"/>
    <property type="match status" value="1"/>
</dbReference>
<dbReference type="InterPro" id="IPR000014">
    <property type="entry name" value="PAS"/>
</dbReference>
<dbReference type="SMART" id="SM00091">
    <property type="entry name" value="PAS"/>
    <property type="match status" value="1"/>
</dbReference>
<dbReference type="Gene3D" id="3.20.20.450">
    <property type="entry name" value="EAL domain"/>
    <property type="match status" value="1"/>
</dbReference>
<feature type="domain" description="PAC" evidence="2">
    <location>
        <begin position="324"/>
        <end position="376"/>
    </location>
</feature>
<accession>A0ABT8BCE6</accession>
<proteinExistence type="predicted"/>
<dbReference type="InterPro" id="IPR043128">
    <property type="entry name" value="Rev_trsase/Diguanyl_cyclase"/>
</dbReference>
<dbReference type="SMART" id="SM00052">
    <property type="entry name" value="EAL"/>
    <property type="match status" value="1"/>
</dbReference>
<dbReference type="InterPro" id="IPR000700">
    <property type="entry name" value="PAS-assoc_C"/>
</dbReference>
<dbReference type="PROSITE" id="PS50883">
    <property type="entry name" value="EAL"/>
    <property type="match status" value="1"/>
</dbReference>
<dbReference type="Proteomes" id="UP001180081">
    <property type="component" value="Unassembled WGS sequence"/>
</dbReference>
<evidence type="ECO:0000259" key="4">
    <source>
        <dbReference type="PROSITE" id="PS50887"/>
    </source>
</evidence>
<dbReference type="InterPro" id="IPR001633">
    <property type="entry name" value="EAL_dom"/>
</dbReference>
<evidence type="ECO:0000313" key="5">
    <source>
        <dbReference type="EMBL" id="MDN3579119.1"/>
    </source>
</evidence>
<evidence type="ECO:0000259" key="3">
    <source>
        <dbReference type="PROSITE" id="PS50883"/>
    </source>
</evidence>
<gene>
    <name evidence="5" type="ORF">QWZ03_20315</name>
</gene>
<feature type="domain" description="GGDEF" evidence="4">
    <location>
        <begin position="408"/>
        <end position="541"/>
    </location>
</feature>
<dbReference type="InterPro" id="IPR003018">
    <property type="entry name" value="GAF"/>
</dbReference>
<dbReference type="InterPro" id="IPR001610">
    <property type="entry name" value="PAC"/>
</dbReference>
<dbReference type="CDD" id="cd01948">
    <property type="entry name" value="EAL"/>
    <property type="match status" value="1"/>
</dbReference>
<dbReference type="SUPFAM" id="SSF55073">
    <property type="entry name" value="Nucleotide cyclase"/>
    <property type="match status" value="1"/>
</dbReference>
<name>A0ABT8BCE6_9NEIS</name>
<dbReference type="CDD" id="cd01949">
    <property type="entry name" value="GGDEF"/>
    <property type="match status" value="1"/>
</dbReference>
<reference evidence="5" key="2">
    <citation type="submission" date="2023-06" db="EMBL/GenBank/DDBJ databases">
        <authorList>
            <person name="Lucena T."/>
            <person name="Sun Q."/>
        </authorList>
    </citation>
    <scope>NUCLEOTIDE SEQUENCE</scope>
    <source>
        <strain evidence="5">CECT 7703</strain>
    </source>
</reference>
<dbReference type="InterPro" id="IPR035919">
    <property type="entry name" value="EAL_sf"/>
</dbReference>
<dbReference type="PROSITE" id="PS50113">
    <property type="entry name" value="PAC"/>
    <property type="match status" value="1"/>
</dbReference>
<dbReference type="Pfam" id="PF00563">
    <property type="entry name" value="EAL"/>
    <property type="match status" value="1"/>
</dbReference>
<dbReference type="Pfam" id="PF00990">
    <property type="entry name" value="GGDEF"/>
    <property type="match status" value="1"/>
</dbReference>